<dbReference type="Pfam" id="PF01551">
    <property type="entry name" value="Peptidase_M23"/>
    <property type="match status" value="1"/>
</dbReference>
<dbReference type="Pfam" id="PF19425">
    <property type="entry name" value="Csd3_N2"/>
    <property type="match status" value="1"/>
</dbReference>
<evidence type="ECO:0000256" key="1">
    <source>
        <dbReference type="ARBA" id="ARBA00001947"/>
    </source>
</evidence>
<dbReference type="GO" id="GO:0046872">
    <property type="term" value="F:metal ion binding"/>
    <property type="evidence" value="ECO:0007669"/>
    <property type="project" value="UniProtKB-KW"/>
</dbReference>
<evidence type="ECO:0000256" key="7">
    <source>
        <dbReference type="ARBA" id="ARBA00023049"/>
    </source>
</evidence>
<keyword evidence="7" id="KW-0482">Metalloprotease</keyword>
<dbReference type="GO" id="GO:0030313">
    <property type="term" value="C:cell envelope"/>
    <property type="evidence" value="ECO:0007669"/>
    <property type="project" value="UniProtKB-SubCell"/>
</dbReference>
<dbReference type="RefSeq" id="WP_169658156.1">
    <property type="nucleotide sequence ID" value="NZ_JABANE010000051.1"/>
</dbReference>
<evidence type="ECO:0000313" key="10">
    <source>
        <dbReference type="EMBL" id="NME69902.1"/>
    </source>
</evidence>
<evidence type="ECO:0000256" key="4">
    <source>
        <dbReference type="ARBA" id="ARBA00022723"/>
    </source>
</evidence>
<feature type="domain" description="M23ase beta-sheet core" evidence="8">
    <location>
        <begin position="286"/>
        <end position="382"/>
    </location>
</feature>
<sequence length="434" mass="49990">MFKSLFSLKNILHLVIISGLFYSCDFSSKHKEQVDVPQEDTLVVEIDSSNYLYKINVDSLIVEQNVVKKNQNLSDILSENNVSFPTIFQLANNAKPVFDVRKLKRGNDYTLLKANDSLQTLEYFIYQEDPIHYVVFDLTDSNKVYTGDKPIVLNKREVSASINNSLYQSLIDLNESPVLVNALSDVFAWQIDFFHIQKGDAFKVVLYEKIVDNNVIGIDHIEAAYFKHQDRKYYAFEYDYEGKKQFFDEKGNSLKKEFLKAPLHFSRISSSFSRRRYHPVQKRYKAHLGTDYAAPIGTPIHSVGDGTIVEARYSKYNGNYVKVRHNSVYTTQYLHMSKIKKGIKKGKQVQQGDVIGYVGKTGLATGPHLCFRFWKNGKQVDPRRQEIPSSDPLPDSLLSSYEDVIKPIKKNLDKMKIQQPEKEIEIYDQTADSK</sequence>
<dbReference type="Proteomes" id="UP000576082">
    <property type="component" value="Unassembled WGS sequence"/>
</dbReference>
<protein>
    <submittedName>
        <fullName evidence="10">Peptidoglycan DD-metalloendopeptidase family protein</fullName>
    </submittedName>
</protein>
<dbReference type="PANTHER" id="PTHR21666:SF288">
    <property type="entry name" value="CELL DIVISION PROTEIN YTFB"/>
    <property type="match status" value="1"/>
</dbReference>
<evidence type="ECO:0000256" key="6">
    <source>
        <dbReference type="ARBA" id="ARBA00022833"/>
    </source>
</evidence>
<comment type="subcellular location">
    <subcellularLocation>
        <location evidence="2">Cell envelope</location>
    </subcellularLocation>
</comment>
<evidence type="ECO:0000256" key="3">
    <source>
        <dbReference type="ARBA" id="ARBA00022670"/>
    </source>
</evidence>
<comment type="caution">
    <text evidence="10">The sequence shown here is derived from an EMBL/GenBank/DDBJ whole genome shotgun (WGS) entry which is preliminary data.</text>
</comment>
<dbReference type="InterPro" id="IPR011055">
    <property type="entry name" value="Dup_hybrid_motif"/>
</dbReference>
<evidence type="ECO:0000259" key="9">
    <source>
        <dbReference type="Pfam" id="PF19425"/>
    </source>
</evidence>
<organism evidence="10 11">
    <name type="scientific">Flammeovirga aprica JL-4</name>
    <dbReference type="NCBI Taxonomy" id="694437"/>
    <lineage>
        <taxon>Bacteria</taxon>
        <taxon>Pseudomonadati</taxon>
        <taxon>Bacteroidota</taxon>
        <taxon>Cytophagia</taxon>
        <taxon>Cytophagales</taxon>
        <taxon>Flammeovirgaceae</taxon>
        <taxon>Flammeovirga</taxon>
    </lineage>
</organism>
<keyword evidence="3" id="KW-0645">Protease</keyword>
<dbReference type="Gene3D" id="3.10.450.350">
    <property type="match status" value="1"/>
</dbReference>
<dbReference type="SUPFAM" id="SSF51261">
    <property type="entry name" value="Duplicated hybrid motif"/>
    <property type="match status" value="1"/>
</dbReference>
<evidence type="ECO:0000259" key="8">
    <source>
        <dbReference type="Pfam" id="PF01551"/>
    </source>
</evidence>
<dbReference type="GO" id="GO:0006508">
    <property type="term" value="P:proteolysis"/>
    <property type="evidence" value="ECO:0007669"/>
    <property type="project" value="UniProtKB-KW"/>
</dbReference>
<dbReference type="Gene3D" id="2.70.70.10">
    <property type="entry name" value="Glucose Permease (Domain IIA)"/>
    <property type="match status" value="1"/>
</dbReference>
<dbReference type="EMBL" id="JABANE010000051">
    <property type="protein sequence ID" value="NME69902.1"/>
    <property type="molecule type" value="Genomic_DNA"/>
</dbReference>
<proteinExistence type="predicted"/>
<reference evidence="10 11" key="1">
    <citation type="submission" date="2020-04" db="EMBL/GenBank/DDBJ databases">
        <title>Flammeovirga sp. SR4, a novel species isolated from seawater.</title>
        <authorList>
            <person name="Wang X."/>
        </authorList>
    </citation>
    <scope>NUCLEOTIDE SEQUENCE [LARGE SCALE GENOMIC DNA]</scope>
    <source>
        <strain evidence="10 11">ATCC 23126</strain>
    </source>
</reference>
<dbReference type="InterPro" id="IPR050570">
    <property type="entry name" value="Cell_wall_metabolism_enzyme"/>
</dbReference>
<gene>
    <name evidence="10" type="ORF">HHU12_18155</name>
</gene>
<dbReference type="PANTHER" id="PTHR21666">
    <property type="entry name" value="PEPTIDASE-RELATED"/>
    <property type="match status" value="1"/>
</dbReference>
<dbReference type="CDD" id="cd12797">
    <property type="entry name" value="M23_peptidase"/>
    <property type="match status" value="1"/>
</dbReference>
<dbReference type="AlphaFoldDB" id="A0A7X9RWA0"/>
<keyword evidence="4" id="KW-0479">Metal-binding</keyword>
<comment type="cofactor">
    <cofactor evidence="1">
        <name>Zn(2+)</name>
        <dbReference type="ChEBI" id="CHEBI:29105"/>
    </cofactor>
</comment>
<keyword evidence="11" id="KW-1185">Reference proteome</keyword>
<dbReference type="InterPro" id="IPR045834">
    <property type="entry name" value="Csd3_N2"/>
</dbReference>
<dbReference type="InterPro" id="IPR016047">
    <property type="entry name" value="M23ase_b-sheet_dom"/>
</dbReference>
<keyword evidence="5" id="KW-0378">Hydrolase</keyword>
<accession>A0A7X9RWA0</accession>
<evidence type="ECO:0000256" key="2">
    <source>
        <dbReference type="ARBA" id="ARBA00004196"/>
    </source>
</evidence>
<feature type="domain" description="Csd3-like second N-terminal" evidence="9">
    <location>
        <begin position="157"/>
        <end position="273"/>
    </location>
</feature>
<evidence type="ECO:0000256" key="5">
    <source>
        <dbReference type="ARBA" id="ARBA00022801"/>
    </source>
</evidence>
<dbReference type="GO" id="GO:0004222">
    <property type="term" value="F:metalloendopeptidase activity"/>
    <property type="evidence" value="ECO:0007669"/>
    <property type="project" value="TreeGrafter"/>
</dbReference>
<evidence type="ECO:0000313" key="11">
    <source>
        <dbReference type="Proteomes" id="UP000576082"/>
    </source>
</evidence>
<name>A0A7X9RWA0_9BACT</name>
<keyword evidence="6" id="KW-0862">Zinc</keyword>
<dbReference type="PROSITE" id="PS51257">
    <property type="entry name" value="PROKAR_LIPOPROTEIN"/>
    <property type="match status" value="1"/>
</dbReference>